<dbReference type="RefSeq" id="WP_036953765.1">
    <property type="nucleotide sequence ID" value="NZ_BAABIH010000013.1"/>
</dbReference>
<dbReference type="EC" id="2.1.1.201" evidence="2"/>
<dbReference type="SUPFAM" id="SSF53335">
    <property type="entry name" value="S-adenosyl-L-methionine-dependent methyltransferases"/>
    <property type="match status" value="1"/>
</dbReference>
<dbReference type="PANTHER" id="PTHR45036">
    <property type="entry name" value="METHYLTRANSFERASE LIKE 7B"/>
    <property type="match status" value="1"/>
</dbReference>
<reference evidence="2 3" key="1">
    <citation type="submission" date="2019-10" db="EMBL/GenBank/DDBJ databases">
        <title>Genome sequence of Luteimicrobium xylanilyticum HY-24.</title>
        <authorList>
            <person name="Kim D.Y."/>
            <person name="Park H.-Y."/>
        </authorList>
    </citation>
    <scope>NUCLEOTIDE SEQUENCE [LARGE SCALE GENOMIC DNA]</scope>
    <source>
        <strain evidence="2 3">HY-24</strain>
    </source>
</reference>
<dbReference type="EC" id="2.1.1.163" evidence="2"/>
<sequence>MGWWNDQVVARAETRVLASHLLVPYRERACAGLAGTVLEIGFGAGFNVPLYPSAVRQVLAVDPSDVGWRRSEGRRASSSAQIDRVGRDAQAVPVDDASVDAALSTLTLCTVPDPVAVLREVERVLRPGGTFHLLEHGLSDDARVAGSQRRHTRWWSHVAGGCHLDRDVPALCEAAGLRVVRMESSDAGRPRAWAHVYEGVAVA</sequence>
<dbReference type="CDD" id="cd02440">
    <property type="entry name" value="AdoMet_MTases"/>
    <property type="match status" value="1"/>
</dbReference>
<name>A0A5P9Q9B5_9MICO</name>
<evidence type="ECO:0000259" key="1">
    <source>
        <dbReference type="Pfam" id="PF08241"/>
    </source>
</evidence>
<organism evidence="2 3">
    <name type="scientific">Luteimicrobium xylanilyticum</name>
    <dbReference type="NCBI Taxonomy" id="1133546"/>
    <lineage>
        <taxon>Bacteria</taxon>
        <taxon>Bacillati</taxon>
        <taxon>Actinomycetota</taxon>
        <taxon>Actinomycetes</taxon>
        <taxon>Micrococcales</taxon>
        <taxon>Luteimicrobium</taxon>
    </lineage>
</organism>
<dbReference type="GO" id="GO:0032259">
    <property type="term" value="P:methylation"/>
    <property type="evidence" value="ECO:0007669"/>
    <property type="project" value="UniProtKB-KW"/>
</dbReference>
<dbReference type="PANTHER" id="PTHR45036:SF1">
    <property type="entry name" value="METHYLTRANSFERASE LIKE 7A"/>
    <property type="match status" value="1"/>
</dbReference>
<evidence type="ECO:0000313" key="2">
    <source>
        <dbReference type="EMBL" id="QFU97005.1"/>
    </source>
</evidence>
<evidence type="ECO:0000313" key="3">
    <source>
        <dbReference type="Proteomes" id="UP000326702"/>
    </source>
</evidence>
<dbReference type="Gene3D" id="3.40.50.150">
    <property type="entry name" value="Vaccinia Virus protein VP39"/>
    <property type="match status" value="1"/>
</dbReference>
<keyword evidence="2" id="KW-0808">Transferase</keyword>
<dbReference type="InterPro" id="IPR052356">
    <property type="entry name" value="Thiol_S-MT"/>
</dbReference>
<proteinExistence type="predicted"/>
<dbReference type="GO" id="GO:0043770">
    <property type="term" value="F:demethylmenaquinone methyltransferase activity"/>
    <property type="evidence" value="ECO:0007669"/>
    <property type="project" value="UniProtKB-EC"/>
</dbReference>
<dbReference type="OrthoDB" id="9797252at2"/>
<feature type="domain" description="Methyltransferase type 11" evidence="1">
    <location>
        <begin position="38"/>
        <end position="131"/>
    </location>
</feature>
<dbReference type="GO" id="GO:0008425">
    <property type="term" value="F:2-methoxy-6-polyprenyl-1,4-benzoquinol methyltransferase activity"/>
    <property type="evidence" value="ECO:0007669"/>
    <property type="project" value="UniProtKB-EC"/>
</dbReference>
<dbReference type="Proteomes" id="UP000326702">
    <property type="component" value="Chromosome"/>
</dbReference>
<dbReference type="InterPro" id="IPR029063">
    <property type="entry name" value="SAM-dependent_MTases_sf"/>
</dbReference>
<dbReference type="InterPro" id="IPR013216">
    <property type="entry name" value="Methyltransf_11"/>
</dbReference>
<dbReference type="AlphaFoldDB" id="A0A5P9Q9B5"/>
<dbReference type="GO" id="GO:0008757">
    <property type="term" value="F:S-adenosylmethionine-dependent methyltransferase activity"/>
    <property type="evidence" value="ECO:0007669"/>
    <property type="project" value="InterPro"/>
</dbReference>
<protein>
    <submittedName>
        <fullName evidence="2">Demethylmenaquinone methyltransferase</fullName>
        <ecNumber evidence="2">2.1.1.163</ecNumber>
        <ecNumber evidence="2">2.1.1.201</ecNumber>
    </submittedName>
</protein>
<dbReference type="KEGG" id="lxl:KDY119_00498"/>
<accession>A0A5P9Q9B5</accession>
<keyword evidence="2" id="KW-0489">Methyltransferase</keyword>
<gene>
    <name evidence="2" type="primary">ubiE</name>
    <name evidence="2" type="ORF">KDY119_00498</name>
</gene>
<dbReference type="EMBL" id="CP045529">
    <property type="protein sequence ID" value="QFU97005.1"/>
    <property type="molecule type" value="Genomic_DNA"/>
</dbReference>
<dbReference type="Pfam" id="PF08241">
    <property type="entry name" value="Methyltransf_11"/>
    <property type="match status" value="1"/>
</dbReference>
<keyword evidence="3" id="KW-1185">Reference proteome</keyword>